<keyword evidence="3" id="KW-1185">Reference proteome</keyword>
<proteinExistence type="predicted"/>
<protein>
    <submittedName>
        <fullName evidence="2">Uncharacterized protein</fullName>
    </submittedName>
</protein>
<evidence type="ECO:0000313" key="3">
    <source>
        <dbReference type="Proteomes" id="UP000426246"/>
    </source>
</evidence>
<evidence type="ECO:0000256" key="1">
    <source>
        <dbReference type="SAM" id="Phobius"/>
    </source>
</evidence>
<reference evidence="3" key="1">
    <citation type="submission" date="2018-11" db="EMBL/GenBank/DDBJ databases">
        <title>Complete genome sequence of Paenibacillus sp. ML311-T8.</title>
        <authorList>
            <person name="Nam Y.-D."/>
            <person name="Kang J."/>
            <person name="Chung W.-H."/>
            <person name="Park Y.S."/>
        </authorList>
    </citation>
    <scope>NUCLEOTIDE SEQUENCE [LARGE SCALE GENOMIC DNA]</scope>
    <source>
        <strain evidence="3">ML311-T8</strain>
    </source>
</reference>
<dbReference type="RefSeq" id="WP_155703899.1">
    <property type="nucleotide sequence ID" value="NZ_CP034235.1"/>
</dbReference>
<keyword evidence="1" id="KW-1133">Transmembrane helix</keyword>
<organism evidence="2 3">
    <name type="scientific">Paenibacillus psychroresistens</name>
    <dbReference type="NCBI Taxonomy" id="1778678"/>
    <lineage>
        <taxon>Bacteria</taxon>
        <taxon>Bacillati</taxon>
        <taxon>Bacillota</taxon>
        <taxon>Bacilli</taxon>
        <taxon>Bacillales</taxon>
        <taxon>Paenibacillaceae</taxon>
        <taxon>Paenibacillus</taxon>
    </lineage>
</organism>
<accession>A0A6B8RS63</accession>
<dbReference type="Proteomes" id="UP000426246">
    <property type="component" value="Chromosome"/>
</dbReference>
<dbReference type="OrthoDB" id="2626896at2"/>
<evidence type="ECO:0000313" key="2">
    <source>
        <dbReference type="EMBL" id="QGQ98789.1"/>
    </source>
</evidence>
<dbReference type="AlphaFoldDB" id="A0A6B8RS63"/>
<sequence>MDNEVSNSVHITISLIVMSVIIGMLALFTVMSQSFGRQATASIVDTQAETYATELINTANYGAVPAASVYVMLQKNASAIHSFSGSINTIPITKVDDLTRFFHIKVRLTLTKISDMYDVVIKEE</sequence>
<keyword evidence="1" id="KW-0472">Membrane</keyword>
<dbReference type="EMBL" id="CP034235">
    <property type="protein sequence ID" value="QGQ98789.1"/>
    <property type="molecule type" value="Genomic_DNA"/>
</dbReference>
<name>A0A6B8RS63_9BACL</name>
<gene>
    <name evidence="2" type="ORF">EHS13_29895</name>
</gene>
<keyword evidence="1" id="KW-0812">Transmembrane</keyword>
<feature type="transmembrane region" description="Helical" evidence="1">
    <location>
        <begin position="12"/>
        <end position="30"/>
    </location>
</feature>
<dbReference type="KEGG" id="ppsc:EHS13_29895"/>